<evidence type="ECO:0000313" key="2">
    <source>
        <dbReference type="Proteomes" id="UP000249769"/>
    </source>
</evidence>
<evidence type="ECO:0008006" key="3">
    <source>
        <dbReference type="Google" id="ProtNLM"/>
    </source>
</evidence>
<sequence>MNPFIKSFVCAGAIGHRKQVKFTANDGEVALATAPTDVIIGVTDFPGGAADKARIDVVLFGPADIEIGGGVTPGAFVTADATGRSVAAAPAAGVNSNVLGRVLVTGAAGDIAKAFVNPTRIQG</sequence>
<dbReference type="EMBL" id="QFOL01000001">
    <property type="protein sequence ID" value="PZP54342.1"/>
    <property type="molecule type" value="Genomic_DNA"/>
</dbReference>
<proteinExistence type="predicted"/>
<organism evidence="1 2">
    <name type="scientific">Agrobacterium fabrum</name>
    <dbReference type="NCBI Taxonomy" id="1176649"/>
    <lineage>
        <taxon>Bacteria</taxon>
        <taxon>Pseudomonadati</taxon>
        <taxon>Pseudomonadota</taxon>
        <taxon>Alphaproteobacteria</taxon>
        <taxon>Hyphomicrobiales</taxon>
        <taxon>Rhizobiaceae</taxon>
        <taxon>Rhizobium/Agrobacterium group</taxon>
        <taxon>Agrobacterium</taxon>
        <taxon>Agrobacterium tumefaciens complex</taxon>
    </lineage>
</organism>
<dbReference type="AlphaFoldDB" id="A0A2W5HFI3"/>
<accession>A0A2W5HFI3</accession>
<reference evidence="1 2" key="1">
    <citation type="submission" date="2017-08" db="EMBL/GenBank/DDBJ databases">
        <title>Infants hospitalized years apart are colonized by the same room-sourced microbial strains.</title>
        <authorList>
            <person name="Brooks B."/>
            <person name="Olm M.R."/>
            <person name="Firek B.A."/>
            <person name="Baker R."/>
            <person name="Thomas B.C."/>
            <person name="Morowitz M.J."/>
            <person name="Banfield J.F."/>
        </authorList>
    </citation>
    <scope>NUCLEOTIDE SEQUENCE [LARGE SCALE GENOMIC DNA]</scope>
    <source>
        <strain evidence="1">S2_009_000_R2_73</strain>
    </source>
</reference>
<name>A0A2W5HFI3_9HYPH</name>
<comment type="caution">
    <text evidence="1">The sequence shown here is derived from an EMBL/GenBank/DDBJ whole genome shotgun (WGS) entry which is preliminary data.</text>
</comment>
<gene>
    <name evidence="1" type="ORF">DI595_00130</name>
</gene>
<protein>
    <recommendedName>
        <fullName evidence="3">DUF2190 domain-containing protein</fullName>
    </recommendedName>
</protein>
<dbReference type="Proteomes" id="UP000249769">
    <property type="component" value="Unassembled WGS sequence"/>
</dbReference>
<evidence type="ECO:0000313" key="1">
    <source>
        <dbReference type="EMBL" id="PZP54342.1"/>
    </source>
</evidence>